<protein>
    <submittedName>
        <fullName evidence="2">Replicative DNA helicase</fullName>
    </submittedName>
</protein>
<dbReference type="GO" id="GO:0006260">
    <property type="term" value="P:DNA replication"/>
    <property type="evidence" value="ECO:0007669"/>
    <property type="project" value="InterPro"/>
</dbReference>
<dbReference type="PANTHER" id="PTHR30153:SF2">
    <property type="entry name" value="REPLICATIVE DNA HELICASE"/>
    <property type="match status" value="1"/>
</dbReference>
<dbReference type="AlphaFoldDB" id="A0AAV3EQE7"/>
<comment type="caution">
    <text evidence="2">The sequence shown here is derived from an EMBL/GenBank/DDBJ whole genome shotgun (WGS) entry which is preliminary data.</text>
</comment>
<dbReference type="Pfam" id="PF03796">
    <property type="entry name" value="DnaB_C"/>
    <property type="match status" value="1"/>
</dbReference>
<dbReference type="GO" id="GO:0005524">
    <property type="term" value="F:ATP binding"/>
    <property type="evidence" value="ECO:0007669"/>
    <property type="project" value="InterPro"/>
</dbReference>
<evidence type="ECO:0000313" key="2">
    <source>
        <dbReference type="EMBL" id="EHN68699.1"/>
    </source>
</evidence>
<dbReference type="CDD" id="cd00984">
    <property type="entry name" value="DnaB_C"/>
    <property type="match status" value="1"/>
</dbReference>
<keyword evidence="2" id="KW-0547">Nucleotide-binding</keyword>
<keyword evidence="2" id="KW-0347">Helicase</keyword>
<dbReference type="SUPFAM" id="SSF52540">
    <property type="entry name" value="P-loop containing nucleoside triphosphate hydrolases"/>
    <property type="match status" value="1"/>
</dbReference>
<proteinExistence type="predicted"/>
<dbReference type="Gene3D" id="3.40.50.300">
    <property type="entry name" value="P-loop containing nucleotide triphosphate hydrolases"/>
    <property type="match status" value="1"/>
</dbReference>
<gene>
    <name evidence="2" type="ORF">VFSR5_A0597</name>
</gene>
<dbReference type="RefSeq" id="WP_005422862.1">
    <property type="nucleotide sequence ID" value="NZ_CM001401.1"/>
</dbReference>
<dbReference type="PANTHER" id="PTHR30153">
    <property type="entry name" value="REPLICATIVE DNA HELICASE DNAB"/>
    <property type="match status" value="1"/>
</dbReference>
<dbReference type="EMBL" id="AHIH01000011">
    <property type="protein sequence ID" value="EHN68699.1"/>
    <property type="molecule type" value="Genomic_DNA"/>
</dbReference>
<dbReference type="InterPro" id="IPR027417">
    <property type="entry name" value="P-loop_NTPase"/>
</dbReference>
<evidence type="ECO:0000313" key="3">
    <source>
        <dbReference type="Proteomes" id="UP000004521"/>
    </source>
</evidence>
<name>A0AAV3EQE7_ALIFS</name>
<dbReference type="InterPro" id="IPR007694">
    <property type="entry name" value="DNA_helicase_DnaB-like_C"/>
</dbReference>
<sequence length="298" mass="33922">MKENIEVISMDVGLENCLLKIEKQYQKEEVTTAWRCDALSTGYNDVDKKTGGISKGLTVIAGRPLNHHAMFHRNIIENILLDLNNEECILHFESDLNIDSFYRRVVSSISRVDYSALESGKIDDESWSRISATMGILMEKQNLFIHGKSTYIEDIQDVIDTVELDGKRVSVISISSIHNLKTKDRYESRYAEVCAISKKLKAMAIDLNIYLIVGSNVNRKCEERADKRPLIWDLRDSGTLEEDANTIMFCYNNEVYGENNFGVAEVIIAKNDFGERSISKLFCNSQYSRFDNFLGVIG</sequence>
<keyword evidence="2" id="KW-0067">ATP-binding</keyword>
<dbReference type="PROSITE" id="PS51199">
    <property type="entry name" value="SF4_HELICASE"/>
    <property type="match status" value="1"/>
</dbReference>
<keyword evidence="2" id="KW-0378">Hydrolase</keyword>
<accession>A0AAV3EQE7</accession>
<dbReference type="GO" id="GO:0005829">
    <property type="term" value="C:cytosol"/>
    <property type="evidence" value="ECO:0007669"/>
    <property type="project" value="TreeGrafter"/>
</dbReference>
<dbReference type="Proteomes" id="UP000004521">
    <property type="component" value="Chromosome II"/>
</dbReference>
<organism evidence="2 3">
    <name type="scientific">Aliivibrio fischeri SR5</name>
    <dbReference type="NCBI Taxonomy" id="1088719"/>
    <lineage>
        <taxon>Bacteria</taxon>
        <taxon>Pseudomonadati</taxon>
        <taxon>Pseudomonadota</taxon>
        <taxon>Gammaproteobacteria</taxon>
        <taxon>Vibrionales</taxon>
        <taxon>Vibrionaceae</taxon>
        <taxon>Aliivibrio</taxon>
    </lineage>
</organism>
<feature type="domain" description="SF4 helicase" evidence="1">
    <location>
        <begin position="32"/>
        <end position="298"/>
    </location>
</feature>
<reference evidence="2 3" key="1">
    <citation type="journal article" date="2012" name="J. Bacteriol.">
        <title>Draft Genome Sequence of Vibrio fischeri SR5, a Strain Isolated from the Light Organ of the Mediterranean Squid Sepiola robusta.</title>
        <authorList>
            <person name="Gyllborg M.C."/>
            <person name="Sahl J.W."/>
            <person name="Cronin D.C.III."/>
            <person name="Rasko D.A."/>
            <person name="Mandel M.J."/>
        </authorList>
    </citation>
    <scope>NUCLEOTIDE SEQUENCE [LARGE SCALE GENOMIC DNA]</scope>
    <source>
        <strain evidence="2 3">SR5</strain>
    </source>
</reference>
<evidence type="ECO:0000259" key="1">
    <source>
        <dbReference type="PROSITE" id="PS51199"/>
    </source>
</evidence>
<dbReference type="GO" id="GO:0003678">
    <property type="term" value="F:DNA helicase activity"/>
    <property type="evidence" value="ECO:0007669"/>
    <property type="project" value="InterPro"/>
</dbReference>